<dbReference type="EMBL" id="CABFWF030000012">
    <property type="protein sequence ID" value="CAD7040423.1"/>
    <property type="molecule type" value="Genomic_DNA"/>
</dbReference>
<protein>
    <recommendedName>
        <fullName evidence="4">Cyclase dehydrase</fullName>
    </recommendedName>
</protein>
<dbReference type="RefSeq" id="WP_185927991.1">
    <property type="nucleotide sequence ID" value="NZ_CABFWF030000012.1"/>
</dbReference>
<name>A0ABN7JSE4_9HYPH</name>
<dbReference type="Proteomes" id="UP000606921">
    <property type="component" value="Unassembled WGS sequence"/>
</dbReference>
<organism evidence="2 3">
    <name type="scientific">Pseudorhizobium endolithicum</name>
    <dbReference type="NCBI Taxonomy" id="1191678"/>
    <lineage>
        <taxon>Bacteria</taxon>
        <taxon>Pseudomonadati</taxon>
        <taxon>Pseudomonadota</taxon>
        <taxon>Alphaproteobacteria</taxon>
        <taxon>Hyphomicrobiales</taxon>
        <taxon>Rhizobiaceae</taxon>
        <taxon>Rhizobium/Agrobacterium group</taxon>
        <taxon>Pseudorhizobium</taxon>
    </lineage>
</organism>
<evidence type="ECO:0000256" key="1">
    <source>
        <dbReference type="SAM" id="MobiDB-lite"/>
    </source>
</evidence>
<comment type="caution">
    <text evidence="2">The sequence shown here is derived from an EMBL/GenBank/DDBJ whole genome shotgun (WGS) entry which is preliminary data.</text>
</comment>
<feature type="region of interest" description="Disordered" evidence="1">
    <location>
        <begin position="142"/>
        <end position="193"/>
    </location>
</feature>
<evidence type="ECO:0000313" key="3">
    <source>
        <dbReference type="Proteomes" id="UP000606921"/>
    </source>
</evidence>
<proteinExistence type="predicted"/>
<feature type="compositionally biased region" description="Polar residues" evidence="1">
    <location>
        <begin position="183"/>
        <end position="193"/>
    </location>
</feature>
<evidence type="ECO:0000313" key="2">
    <source>
        <dbReference type="EMBL" id="CAD7040423.1"/>
    </source>
</evidence>
<reference evidence="2 3" key="1">
    <citation type="submission" date="2020-11" db="EMBL/GenBank/DDBJ databases">
        <authorList>
            <person name="Lassalle F."/>
        </authorList>
    </citation>
    <scope>NUCLEOTIDE SEQUENCE [LARGE SCALE GENOMIC DNA]</scope>
    <source>
        <strain evidence="2 3">JC140</strain>
    </source>
</reference>
<accession>A0ABN7JSE4</accession>
<sequence>MNHIANAIQRPDNPRVIETGPSSLSDTDRLARNLGWFSIGLGIAELVAARSISRAIGMEGSENLIRAFGVREIASGMLTLSLDKKAGLYSRVAGDALDLAVLSTALKDDNPKRGNAALAFAMVAGVTLLDVAAALGTRQQSKRDEGEAWDYSDRSGFPQGVDAARREARQEKDGHPVKALLPSPQSSTPQHRI</sequence>
<feature type="compositionally biased region" description="Basic and acidic residues" evidence="1">
    <location>
        <begin position="163"/>
        <end position="176"/>
    </location>
</feature>
<keyword evidence="3" id="KW-1185">Reference proteome</keyword>
<evidence type="ECO:0008006" key="4">
    <source>
        <dbReference type="Google" id="ProtNLM"/>
    </source>
</evidence>
<gene>
    <name evidence="2" type="ORF">REJC140_00877</name>
</gene>